<dbReference type="InterPro" id="IPR014756">
    <property type="entry name" value="Ig_E-set"/>
</dbReference>
<dbReference type="GO" id="GO:0030674">
    <property type="term" value="F:protein-macromolecule adaptor activity"/>
    <property type="evidence" value="ECO:0007669"/>
    <property type="project" value="TreeGrafter"/>
</dbReference>
<comment type="caution">
    <text evidence="2">The sequence shown here is derived from an EMBL/GenBank/DDBJ whole genome shotgun (WGS) entry which is preliminary data.</text>
</comment>
<dbReference type="PANTHER" id="PTHR11188:SF17">
    <property type="entry name" value="FI21816P1"/>
    <property type="match status" value="1"/>
</dbReference>
<dbReference type="PANTHER" id="PTHR11188">
    <property type="entry name" value="ARRESTIN DOMAIN CONTAINING PROTEIN"/>
    <property type="match status" value="1"/>
</dbReference>
<dbReference type="Gene3D" id="2.60.40.640">
    <property type="match status" value="1"/>
</dbReference>
<dbReference type="OrthoDB" id="2333384at2759"/>
<dbReference type="InterPro" id="IPR011022">
    <property type="entry name" value="Arrestin_C-like"/>
</dbReference>
<dbReference type="STRING" id="1263082.A0A068RTU1"/>
<protein>
    <recommendedName>
        <fullName evidence="1">Arrestin C-terminal-like domain-containing protein</fullName>
    </recommendedName>
</protein>
<dbReference type="InterPro" id="IPR011021">
    <property type="entry name" value="Arrestin-like_N"/>
</dbReference>
<dbReference type="Proteomes" id="UP000027586">
    <property type="component" value="Unassembled WGS sequence"/>
</dbReference>
<evidence type="ECO:0000313" key="3">
    <source>
        <dbReference type="Proteomes" id="UP000027586"/>
    </source>
</evidence>
<dbReference type="Pfam" id="PF00339">
    <property type="entry name" value="Arrestin_N"/>
    <property type="match status" value="1"/>
</dbReference>
<proteinExistence type="predicted"/>
<feature type="domain" description="Arrestin C-terminal-like" evidence="1">
    <location>
        <begin position="177"/>
        <end position="293"/>
    </location>
</feature>
<gene>
    <name evidence="2" type="ORF">LCOR_04916.1</name>
</gene>
<dbReference type="GO" id="GO:0005829">
    <property type="term" value="C:cytosol"/>
    <property type="evidence" value="ECO:0007669"/>
    <property type="project" value="TreeGrafter"/>
</dbReference>
<dbReference type="GO" id="GO:0005886">
    <property type="term" value="C:plasma membrane"/>
    <property type="evidence" value="ECO:0007669"/>
    <property type="project" value="TreeGrafter"/>
</dbReference>
<dbReference type="EMBL" id="CBTN010000018">
    <property type="protein sequence ID" value="CDH53578.1"/>
    <property type="molecule type" value="Genomic_DNA"/>
</dbReference>
<sequence>MLNIHLEDDHLLMTPAGCILRGIVELNLDQPTKLRNITLRLTGHIRKQQTIPLGNGLNHYEHQVQNILQKSVSLLPNDKPIHTLPAKSYIRDFCFVVPPDVPESTRVGNDTYVVRYQIEAVAERPTVFLRNYNCKRTIHISREPESGAGGNGMMEDGLPQEEASHLDYEPFTLADQWHNRLDYMFTIPVRAVRQGEQIELSGHMAALTPQVDIMHLSCQLVEYSETGLLRRGFDQISLPITVPASPEKCQADCFNQNVKIRHRLKIFLHVMDPDYDDRVTEIRLSMPIKICPSFRPATHKGNDIPSYEDCTASMPYDPLLMAELLRHPPQSDLPSYAHAIAAATGPSCAIQAQHFTTGNALPNYDDIVPRQCL</sequence>
<dbReference type="AlphaFoldDB" id="A0A068RTU1"/>
<dbReference type="InterPro" id="IPR014752">
    <property type="entry name" value="Arrestin-like_C"/>
</dbReference>
<name>A0A068RTU1_9FUNG</name>
<organism evidence="2 3">
    <name type="scientific">Lichtheimia corymbifera JMRC:FSU:9682</name>
    <dbReference type="NCBI Taxonomy" id="1263082"/>
    <lineage>
        <taxon>Eukaryota</taxon>
        <taxon>Fungi</taxon>
        <taxon>Fungi incertae sedis</taxon>
        <taxon>Mucoromycota</taxon>
        <taxon>Mucoromycotina</taxon>
        <taxon>Mucoromycetes</taxon>
        <taxon>Mucorales</taxon>
        <taxon>Lichtheimiaceae</taxon>
        <taxon>Lichtheimia</taxon>
    </lineage>
</organism>
<dbReference type="SUPFAM" id="SSF81296">
    <property type="entry name" value="E set domains"/>
    <property type="match status" value="1"/>
</dbReference>
<evidence type="ECO:0000313" key="2">
    <source>
        <dbReference type="EMBL" id="CDH53578.1"/>
    </source>
</evidence>
<keyword evidence="3" id="KW-1185">Reference proteome</keyword>
<dbReference type="VEuPathDB" id="FungiDB:LCOR_04916.1"/>
<accession>A0A068RTU1</accession>
<dbReference type="InterPro" id="IPR050357">
    <property type="entry name" value="Arrestin_domain-protein"/>
</dbReference>
<dbReference type="SMART" id="SM01017">
    <property type="entry name" value="Arrestin_C"/>
    <property type="match status" value="1"/>
</dbReference>
<reference evidence="2" key="1">
    <citation type="submission" date="2013-08" db="EMBL/GenBank/DDBJ databases">
        <title>Gene expansion shapes genome architecture in the human pathogen Lichtheimia corymbifera: an evolutionary genomics analysis in the ancient terrestrial Mucorales (Mucoromycotina).</title>
        <authorList>
            <person name="Schwartze V.U."/>
            <person name="Winter S."/>
            <person name="Shelest E."/>
            <person name="Marcet-Houben M."/>
            <person name="Horn F."/>
            <person name="Wehner S."/>
            <person name="Hoffmann K."/>
            <person name="Riege K."/>
            <person name="Sammeth M."/>
            <person name="Nowrousian M."/>
            <person name="Valiante V."/>
            <person name="Linde J."/>
            <person name="Jacobsen I.D."/>
            <person name="Marz M."/>
            <person name="Brakhage A.A."/>
            <person name="Gabaldon T."/>
            <person name="Bocker S."/>
            <person name="Voigt K."/>
        </authorList>
    </citation>
    <scope>NUCLEOTIDE SEQUENCE [LARGE SCALE GENOMIC DNA]</scope>
    <source>
        <strain evidence="2">FSU 9682</strain>
    </source>
</reference>
<dbReference type="GO" id="GO:0031625">
    <property type="term" value="F:ubiquitin protein ligase binding"/>
    <property type="evidence" value="ECO:0007669"/>
    <property type="project" value="TreeGrafter"/>
</dbReference>
<dbReference type="GO" id="GO:0070086">
    <property type="term" value="P:ubiquitin-dependent endocytosis"/>
    <property type="evidence" value="ECO:0007669"/>
    <property type="project" value="TreeGrafter"/>
</dbReference>
<evidence type="ECO:0000259" key="1">
    <source>
        <dbReference type="SMART" id="SM01017"/>
    </source>
</evidence>